<keyword evidence="2" id="KW-0812">Transmembrane</keyword>
<evidence type="ECO:0000256" key="1">
    <source>
        <dbReference type="SAM" id="MobiDB-lite"/>
    </source>
</evidence>
<keyword evidence="4" id="KW-1185">Reference proteome</keyword>
<dbReference type="PANTHER" id="PTHR37576:SF2">
    <property type="entry name" value="DEFECT AT LOW TEMPERATURE PROTEIN 1"/>
    <property type="match status" value="1"/>
</dbReference>
<dbReference type="GeneID" id="54489575"/>
<feature type="transmembrane region" description="Helical" evidence="2">
    <location>
        <begin position="482"/>
        <end position="506"/>
    </location>
</feature>
<keyword evidence="2" id="KW-0472">Membrane</keyword>
<dbReference type="Proteomes" id="UP000799437">
    <property type="component" value="Unassembled WGS sequence"/>
</dbReference>
<reference evidence="3" key="1">
    <citation type="journal article" date="2020" name="Stud. Mycol.">
        <title>101 Dothideomycetes genomes: a test case for predicting lifestyles and emergence of pathogens.</title>
        <authorList>
            <person name="Haridas S."/>
            <person name="Albert R."/>
            <person name="Binder M."/>
            <person name="Bloem J."/>
            <person name="Labutti K."/>
            <person name="Salamov A."/>
            <person name="Andreopoulos B."/>
            <person name="Baker S."/>
            <person name="Barry K."/>
            <person name="Bills G."/>
            <person name="Bluhm B."/>
            <person name="Cannon C."/>
            <person name="Castanera R."/>
            <person name="Culley D."/>
            <person name="Daum C."/>
            <person name="Ezra D."/>
            <person name="Gonzalez J."/>
            <person name="Henrissat B."/>
            <person name="Kuo A."/>
            <person name="Liang C."/>
            <person name="Lipzen A."/>
            <person name="Lutzoni F."/>
            <person name="Magnuson J."/>
            <person name="Mondo S."/>
            <person name="Nolan M."/>
            <person name="Ohm R."/>
            <person name="Pangilinan J."/>
            <person name="Park H.-J."/>
            <person name="Ramirez L."/>
            <person name="Alfaro M."/>
            <person name="Sun H."/>
            <person name="Tritt A."/>
            <person name="Yoshinaga Y."/>
            <person name="Zwiers L.-H."/>
            <person name="Turgeon B."/>
            <person name="Goodwin S."/>
            <person name="Spatafora J."/>
            <person name="Crous P."/>
            <person name="Grigoriev I."/>
        </authorList>
    </citation>
    <scope>NUCLEOTIDE SEQUENCE</scope>
    <source>
        <strain evidence="3">CBS 121739</strain>
    </source>
</reference>
<dbReference type="OrthoDB" id="5357734at2759"/>
<evidence type="ECO:0000313" key="3">
    <source>
        <dbReference type="EMBL" id="KAF2754340.1"/>
    </source>
</evidence>
<accession>A0A6A6VXI0</accession>
<dbReference type="Pfam" id="PF11374">
    <property type="entry name" value="DUF3176"/>
    <property type="match status" value="1"/>
</dbReference>
<dbReference type="InterPro" id="IPR021514">
    <property type="entry name" value="DUF3176"/>
</dbReference>
<proteinExistence type="predicted"/>
<evidence type="ECO:0000313" key="4">
    <source>
        <dbReference type="Proteomes" id="UP000799437"/>
    </source>
</evidence>
<evidence type="ECO:0000256" key="2">
    <source>
        <dbReference type="SAM" id="Phobius"/>
    </source>
</evidence>
<feature type="region of interest" description="Disordered" evidence="1">
    <location>
        <begin position="39"/>
        <end position="58"/>
    </location>
</feature>
<gene>
    <name evidence="3" type="ORF">EJ05DRAFT_514334</name>
</gene>
<dbReference type="AlphaFoldDB" id="A0A6A6VXI0"/>
<feature type="transmembrane region" description="Helical" evidence="2">
    <location>
        <begin position="110"/>
        <end position="136"/>
    </location>
</feature>
<dbReference type="RefSeq" id="XP_033596791.1">
    <property type="nucleotide sequence ID" value="XM_033748521.1"/>
</dbReference>
<protein>
    <submittedName>
        <fullName evidence="3">Uncharacterized protein</fullName>
    </submittedName>
</protein>
<keyword evidence="2" id="KW-1133">Transmembrane helix</keyword>
<feature type="transmembrane region" description="Helical" evidence="2">
    <location>
        <begin position="69"/>
        <end position="90"/>
    </location>
</feature>
<organism evidence="3 4">
    <name type="scientific">Pseudovirgaria hyperparasitica</name>
    <dbReference type="NCBI Taxonomy" id="470096"/>
    <lineage>
        <taxon>Eukaryota</taxon>
        <taxon>Fungi</taxon>
        <taxon>Dikarya</taxon>
        <taxon>Ascomycota</taxon>
        <taxon>Pezizomycotina</taxon>
        <taxon>Dothideomycetes</taxon>
        <taxon>Dothideomycetes incertae sedis</taxon>
        <taxon>Acrospermales</taxon>
        <taxon>Acrospermaceae</taxon>
        <taxon>Pseudovirgaria</taxon>
    </lineage>
</organism>
<feature type="region of interest" description="Disordered" evidence="1">
    <location>
        <begin position="1"/>
        <end position="24"/>
    </location>
</feature>
<dbReference type="PANTHER" id="PTHR37576">
    <property type="entry name" value="DEFECT AT LOW TEMPERATURE PROTEIN 1"/>
    <property type="match status" value="1"/>
</dbReference>
<dbReference type="EMBL" id="ML996581">
    <property type="protein sequence ID" value="KAF2754340.1"/>
    <property type="molecule type" value="Genomic_DNA"/>
</dbReference>
<sequence>MDTDSKYYLSTRPSEASLRPSDASMRTIKSMDQLIEGDPLNNNRHADGQNSRGPQRQPWQPGIWHRLPWVPFTSLIGSTLCAIGGIIVLITSDRKSTSAWDEKLHLQPAVYLAILSVLANIFLVFALAKGLVITFWTAALDGCTLADLHYIWDSGTSFFGAIQGVSHKKAVIVSIACIFTVISELPNTFGGYPVLSRAAVRQTARLTPNLTQVLQEYSQRQTIELTHSGCGQQCDATIKGFGFRVNCSEQVEYEDVVKVGTYQTLFASWASLNWTSNDFYNPVPSFITLNARYRVDDVPVETNATTHAAKVSFKRHSCDLHGGVTAYQLNLTAHSVNFKYPDWRSDAFEREVELLGPTNQPTGGPNVIGGFQKAIDTLFNSTAIYFLGGAVSSTDLTGNLANQYVKDNGRPYDPLFTFNDPMEEMLIAVRELSLRASIAAANQAWSHAQGNNTAMTLAQNTYQQNVTYHGYYFDDIYVTDRVYLAVSALVSLLGIVAVAATFWGYWNLGRNVSLSPLEIANAFDADVLSHLGDNAESATLAKYVKGDYVRYGEKHMPLPEGRMTRLRFVRGPEANRPYRNMYY</sequence>
<feature type="compositionally biased region" description="Polar residues" evidence="1">
    <location>
        <begin position="40"/>
        <end position="58"/>
    </location>
</feature>
<name>A0A6A6VXI0_9PEZI</name>